<dbReference type="RefSeq" id="WP_085259606.1">
    <property type="nucleotide sequence ID" value="NZ_JACKSZ010000014.1"/>
</dbReference>
<dbReference type="InterPro" id="IPR036889">
    <property type="entry name" value="mOase_MmoB_DmpM_sf"/>
</dbReference>
<proteinExistence type="inferred from homology"/>
<protein>
    <submittedName>
        <fullName evidence="2">Monooxygenase</fullName>
    </submittedName>
</protein>
<dbReference type="SUPFAM" id="SSF56029">
    <property type="entry name" value="Monooxygenase (hydroxylase) regulatory protein"/>
    <property type="match status" value="1"/>
</dbReference>
<keyword evidence="2" id="KW-0560">Oxidoreductase</keyword>
<sequence length="132" mass="14680">MSTTTSPENPLKKKVPTSYKVDSTPSNMCGFTLMNNQVGEVMADVMRGKDNVSVTSPLPSLIRVDGTNRIEILYAEMDEAAGEEAGWFDQAEFEANMSTHYGRMVFLDDRAIVFANPEDAAEYLDFDLVVRD</sequence>
<dbReference type="GO" id="GO:0004497">
    <property type="term" value="F:monooxygenase activity"/>
    <property type="evidence" value="ECO:0007669"/>
    <property type="project" value="UniProtKB-KW"/>
</dbReference>
<dbReference type="NCBIfam" id="NF045941">
    <property type="entry name" value="PropMonoxMimD"/>
    <property type="match status" value="1"/>
</dbReference>
<reference evidence="2 3" key="1">
    <citation type="journal article" date="2019" name="Emerg. Microbes Infect.">
        <title>Comprehensive subspecies identification of 175 nontuberculous mycobacteria species based on 7547 genomic profiles.</title>
        <authorList>
            <person name="Matsumoto Y."/>
            <person name="Kinjo T."/>
            <person name="Motooka D."/>
            <person name="Nabeya D."/>
            <person name="Jung N."/>
            <person name="Uechi K."/>
            <person name="Horii T."/>
            <person name="Iida T."/>
            <person name="Fujita J."/>
            <person name="Nakamura S."/>
        </authorList>
    </citation>
    <scope>NUCLEOTIDE SEQUENCE [LARGE SCALE GENOMIC DNA]</scope>
    <source>
        <strain evidence="2 3">JCM 12143</strain>
    </source>
</reference>
<comment type="similarity">
    <text evidence="1">Belongs to the TmoD/XamoD family.</text>
</comment>
<dbReference type="Pfam" id="PF02406">
    <property type="entry name" value="MmoB_DmpM"/>
    <property type="match status" value="1"/>
</dbReference>
<dbReference type="AlphaFoldDB" id="A0AAD1HXI4"/>
<dbReference type="InterPro" id="IPR003454">
    <property type="entry name" value="MOase_MmoB_DmpM"/>
</dbReference>
<keyword evidence="3" id="KW-1185">Reference proteome</keyword>
<evidence type="ECO:0000256" key="1">
    <source>
        <dbReference type="ARBA" id="ARBA00006313"/>
    </source>
</evidence>
<dbReference type="Proteomes" id="UP000467636">
    <property type="component" value="Chromosome"/>
</dbReference>
<dbReference type="Gene3D" id="3.90.56.10">
    <property type="entry name" value="Monooxygenase component MmoB/DmpM"/>
    <property type="match status" value="1"/>
</dbReference>
<keyword evidence="2" id="KW-0503">Monooxygenase</keyword>
<evidence type="ECO:0000313" key="2">
    <source>
        <dbReference type="EMBL" id="BBX22385.1"/>
    </source>
</evidence>
<name>A0AAD1HXI4_9MYCO</name>
<accession>A0AAD1HXI4</accession>
<evidence type="ECO:0000313" key="3">
    <source>
        <dbReference type="Proteomes" id="UP000467636"/>
    </source>
</evidence>
<organism evidence="2 3">
    <name type="scientific">Mycolicibacter terrae</name>
    <dbReference type="NCBI Taxonomy" id="1788"/>
    <lineage>
        <taxon>Bacteria</taxon>
        <taxon>Bacillati</taxon>
        <taxon>Actinomycetota</taxon>
        <taxon>Actinomycetes</taxon>
        <taxon>Mycobacteriales</taxon>
        <taxon>Mycobacteriaceae</taxon>
        <taxon>Mycolicibacter</taxon>
    </lineage>
</organism>
<dbReference type="EMBL" id="AP022564">
    <property type="protein sequence ID" value="BBX22385.1"/>
    <property type="molecule type" value="Genomic_DNA"/>
</dbReference>
<gene>
    <name evidence="2" type="ORF">MTER_17960</name>
</gene>